<organism evidence="3 4">
    <name type="scientific">Pseudonocardia endophytica</name>
    <dbReference type="NCBI Taxonomy" id="401976"/>
    <lineage>
        <taxon>Bacteria</taxon>
        <taxon>Bacillati</taxon>
        <taxon>Actinomycetota</taxon>
        <taxon>Actinomycetes</taxon>
        <taxon>Pseudonocardiales</taxon>
        <taxon>Pseudonocardiaceae</taxon>
        <taxon>Pseudonocardia</taxon>
    </lineage>
</organism>
<dbReference type="AlphaFoldDB" id="A0A4R1HT76"/>
<dbReference type="InterPro" id="IPR002878">
    <property type="entry name" value="ChsH2_C"/>
</dbReference>
<evidence type="ECO:0000259" key="2">
    <source>
        <dbReference type="Pfam" id="PF01796"/>
    </source>
</evidence>
<keyword evidence="4" id="KW-1185">Reference proteome</keyword>
<dbReference type="Proteomes" id="UP000295560">
    <property type="component" value="Unassembled WGS sequence"/>
</dbReference>
<proteinExistence type="predicted"/>
<evidence type="ECO:0000313" key="4">
    <source>
        <dbReference type="Proteomes" id="UP000295560"/>
    </source>
</evidence>
<comment type="caution">
    <text evidence="3">The sequence shown here is derived from an EMBL/GenBank/DDBJ whole genome shotgun (WGS) entry which is preliminary data.</text>
</comment>
<feature type="region of interest" description="Disordered" evidence="1">
    <location>
        <begin position="1"/>
        <end position="51"/>
    </location>
</feature>
<evidence type="ECO:0000256" key="1">
    <source>
        <dbReference type="SAM" id="MobiDB-lite"/>
    </source>
</evidence>
<sequence length="155" mass="15704">MAGPSERTGSGRTGPGTATPGGLGVGRPTKRRAGPVAGGLQVAEPRPALDDDGRVVGVRCTACRYPAANAGIPWCPTCYAPVEPAVFEPTGAAWSSTVVAIPVGARRPPFGLAYLDLDDGPRLLVHLADPAVVPTGARLRITGTDDGDLVAEVVA</sequence>
<gene>
    <name evidence="3" type="ORF">EV378_1701</name>
</gene>
<feature type="domain" description="ChsH2 C-terminal OB-fold" evidence="2">
    <location>
        <begin position="89"/>
        <end position="142"/>
    </location>
</feature>
<dbReference type="InterPro" id="IPR012340">
    <property type="entry name" value="NA-bd_OB-fold"/>
</dbReference>
<reference evidence="3 4" key="1">
    <citation type="submission" date="2019-03" db="EMBL/GenBank/DDBJ databases">
        <title>Sequencing the genomes of 1000 actinobacteria strains.</title>
        <authorList>
            <person name="Klenk H.-P."/>
        </authorList>
    </citation>
    <scope>NUCLEOTIDE SEQUENCE [LARGE SCALE GENOMIC DNA]</scope>
    <source>
        <strain evidence="3 4">DSM 44969</strain>
    </source>
</reference>
<accession>A0A4R1HT76</accession>
<dbReference type="SUPFAM" id="SSF50249">
    <property type="entry name" value="Nucleic acid-binding proteins"/>
    <property type="match status" value="1"/>
</dbReference>
<dbReference type="RefSeq" id="WP_207908610.1">
    <property type="nucleotide sequence ID" value="NZ_SMFZ01000001.1"/>
</dbReference>
<dbReference type="EMBL" id="SMFZ01000001">
    <property type="protein sequence ID" value="TCK25874.1"/>
    <property type="molecule type" value="Genomic_DNA"/>
</dbReference>
<protein>
    <recommendedName>
        <fullName evidence="2">ChsH2 C-terminal OB-fold domain-containing protein</fullName>
    </recommendedName>
</protein>
<dbReference type="Pfam" id="PF01796">
    <property type="entry name" value="OB_ChsH2_C"/>
    <property type="match status" value="1"/>
</dbReference>
<name>A0A4R1HT76_PSEEN</name>
<evidence type="ECO:0000313" key="3">
    <source>
        <dbReference type="EMBL" id="TCK25874.1"/>
    </source>
</evidence>
<feature type="compositionally biased region" description="Gly residues" evidence="1">
    <location>
        <begin position="11"/>
        <end position="25"/>
    </location>
</feature>